<protein>
    <recommendedName>
        <fullName evidence="4">Xyloglucan endotransglucosylase/hydrolase</fullName>
        <ecNumber evidence="4">2.4.1.207</ecNumber>
    </recommendedName>
</protein>
<keyword evidence="4" id="KW-0961">Cell wall biogenesis/degradation</keyword>
<keyword evidence="8" id="KW-1185">Reference proteome</keyword>
<dbReference type="GO" id="GO:0016762">
    <property type="term" value="F:xyloglucan:xyloglucosyl transferase activity"/>
    <property type="evidence" value="ECO:0007669"/>
    <property type="project" value="UniProtKB-EC"/>
</dbReference>
<organism evidence="7 8">
    <name type="scientific">Sesamum angolense</name>
    <dbReference type="NCBI Taxonomy" id="2727404"/>
    <lineage>
        <taxon>Eukaryota</taxon>
        <taxon>Viridiplantae</taxon>
        <taxon>Streptophyta</taxon>
        <taxon>Embryophyta</taxon>
        <taxon>Tracheophyta</taxon>
        <taxon>Spermatophyta</taxon>
        <taxon>Magnoliopsida</taxon>
        <taxon>eudicotyledons</taxon>
        <taxon>Gunneridae</taxon>
        <taxon>Pentapetalae</taxon>
        <taxon>asterids</taxon>
        <taxon>lamiids</taxon>
        <taxon>Lamiales</taxon>
        <taxon>Pedaliaceae</taxon>
        <taxon>Sesamum</taxon>
    </lineage>
</organism>
<dbReference type="AlphaFoldDB" id="A0AAE2BLF8"/>
<proteinExistence type="inferred from homology"/>
<dbReference type="Gene3D" id="2.60.120.200">
    <property type="match status" value="1"/>
</dbReference>
<comment type="similarity">
    <text evidence="4">Belongs to the glycosyl hydrolase 16 family.</text>
</comment>
<evidence type="ECO:0000256" key="4">
    <source>
        <dbReference type="RuleBase" id="RU361120"/>
    </source>
</evidence>
<comment type="subcellular location">
    <subcellularLocation>
        <location evidence="4">Secreted</location>
        <location evidence="4">Cell wall</location>
    </subcellularLocation>
    <subcellularLocation>
        <location evidence="4">Secreted</location>
        <location evidence="4">Extracellular space</location>
        <location evidence="4">Apoplast</location>
    </subcellularLocation>
</comment>
<evidence type="ECO:0000313" key="8">
    <source>
        <dbReference type="Proteomes" id="UP001289374"/>
    </source>
</evidence>
<dbReference type="GO" id="GO:0044042">
    <property type="term" value="P:glucan metabolic process"/>
    <property type="evidence" value="ECO:0007669"/>
    <property type="project" value="InterPro"/>
</dbReference>
<dbReference type="GO" id="GO:0048046">
    <property type="term" value="C:apoplast"/>
    <property type="evidence" value="ECO:0007669"/>
    <property type="project" value="UniProtKB-SubCell"/>
</dbReference>
<dbReference type="Proteomes" id="UP001289374">
    <property type="component" value="Unassembled WGS sequence"/>
</dbReference>
<sequence length="232" mass="26588">MRGDYPSKPMSVYATIWDGSSWATDGGKEKVNYKYEPFVTEFKDLVLEGCIVDPTEQILSSNCTDNIAKLMAKDYSNITSDGRKSMKWFREKYMYYSYCYDNIRYPVPPPECVIVHSERKLFRNSGRLRGKMKFHGGHHRRGRANRRRRSKNKGVCFMILVVRLLPVPSSSLVFMGIAQPIVIENSALSASAIMEQVRSWERVLLWRNDNLEVLVDSFNVSGRSHSTPTGIG</sequence>
<reference evidence="7" key="2">
    <citation type="journal article" date="2024" name="Plant">
        <title>Genomic evolution and insights into agronomic trait innovations of Sesamum species.</title>
        <authorList>
            <person name="Miao H."/>
            <person name="Wang L."/>
            <person name="Qu L."/>
            <person name="Liu H."/>
            <person name="Sun Y."/>
            <person name="Le M."/>
            <person name="Wang Q."/>
            <person name="Wei S."/>
            <person name="Zheng Y."/>
            <person name="Lin W."/>
            <person name="Duan Y."/>
            <person name="Cao H."/>
            <person name="Xiong S."/>
            <person name="Wang X."/>
            <person name="Wei L."/>
            <person name="Li C."/>
            <person name="Ma Q."/>
            <person name="Ju M."/>
            <person name="Zhao R."/>
            <person name="Li G."/>
            <person name="Mu C."/>
            <person name="Tian Q."/>
            <person name="Mei H."/>
            <person name="Zhang T."/>
            <person name="Gao T."/>
            <person name="Zhang H."/>
        </authorList>
    </citation>
    <scope>NUCLEOTIDE SEQUENCE</scope>
    <source>
        <strain evidence="7">K16</strain>
    </source>
</reference>
<feature type="domain" description="GH16" evidence="5">
    <location>
        <begin position="3"/>
        <end position="34"/>
    </location>
</feature>
<dbReference type="EC" id="2.4.1.207" evidence="4"/>
<gene>
    <name evidence="7" type="ORF">Sango_2310200</name>
</gene>
<evidence type="ECO:0000256" key="3">
    <source>
        <dbReference type="ARBA" id="ARBA00023295"/>
    </source>
</evidence>
<evidence type="ECO:0000259" key="5">
    <source>
        <dbReference type="Pfam" id="PF00722"/>
    </source>
</evidence>
<dbReference type="Pfam" id="PF06955">
    <property type="entry name" value="XET_C"/>
    <property type="match status" value="1"/>
</dbReference>
<dbReference type="EMBL" id="JACGWL010000013">
    <property type="protein sequence ID" value="KAK4389732.1"/>
    <property type="molecule type" value="Genomic_DNA"/>
</dbReference>
<keyword evidence="4" id="KW-0134">Cell wall</keyword>
<comment type="PTM">
    <text evidence="4">Contains at least one intrachain disulfide bond essential for its enzymatic activity.</text>
</comment>
<evidence type="ECO:0000313" key="7">
    <source>
        <dbReference type="EMBL" id="KAK4389732.1"/>
    </source>
</evidence>
<comment type="function">
    <text evidence="4">Catalyzes xyloglucan endohydrolysis (XEH) and/or endotransglycosylation (XET). Cleaves and religates xyloglucan polymers, an essential constituent of the primary cell wall, and thereby participates in cell wall construction of growing tissues.</text>
</comment>
<dbReference type="PANTHER" id="PTHR31062">
    <property type="entry name" value="XYLOGLUCAN ENDOTRANSGLUCOSYLASE/HYDROLASE PROTEIN 8-RELATED"/>
    <property type="match status" value="1"/>
</dbReference>
<dbReference type="InterPro" id="IPR000757">
    <property type="entry name" value="Beta-glucanase-like"/>
</dbReference>
<evidence type="ECO:0000256" key="1">
    <source>
        <dbReference type="ARBA" id="ARBA00022679"/>
    </source>
</evidence>
<keyword evidence="2 4" id="KW-0378">Hydrolase</keyword>
<dbReference type="GO" id="GO:0004553">
    <property type="term" value="F:hydrolase activity, hydrolyzing O-glycosyl compounds"/>
    <property type="evidence" value="ECO:0007669"/>
    <property type="project" value="InterPro"/>
</dbReference>
<accession>A0AAE2BLF8</accession>
<reference evidence="7" key="1">
    <citation type="submission" date="2020-06" db="EMBL/GenBank/DDBJ databases">
        <authorList>
            <person name="Li T."/>
            <person name="Hu X."/>
            <person name="Zhang T."/>
            <person name="Song X."/>
            <person name="Zhang H."/>
            <person name="Dai N."/>
            <person name="Sheng W."/>
            <person name="Hou X."/>
            <person name="Wei L."/>
        </authorList>
    </citation>
    <scope>NUCLEOTIDE SEQUENCE</scope>
    <source>
        <strain evidence="7">K16</strain>
        <tissue evidence="7">Leaf</tissue>
    </source>
</reference>
<feature type="domain" description="Xyloglucan endo-transglycosylase C-terminal" evidence="6">
    <location>
        <begin position="72"/>
        <end position="112"/>
    </location>
</feature>
<keyword evidence="1 4" id="KW-0808">Transferase</keyword>
<evidence type="ECO:0000256" key="2">
    <source>
        <dbReference type="ARBA" id="ARBA00022801"/>
    </source>
</evidence>
<dbReference type="InterPro" id="IPR013320">
    <property type="entry name" value="ConA-like_dom_sf"/>
</dbReference>
<keyword evidence="4" id="KW-0964">Secreted</keyword>
<dbReference type="GO" id="GO:0071555">
    <property type="term" value="P:cell wall organization"/>
    <property type="evidence" value="ECO:0007669"/>
    <property type="project" value="UniProtKB-KW"/>
</dbReference>
<name>A0AAE2BLF8_9LAMI</name>
<keyword evidence="4" id="KW-0052">Apoplast</keyword>
<comment type="caution">
    <text evidence="7">The sequence shown here is derived from an EMBL/GenBank/DDBJ whole genome shotgun (WGS) entry which is preliminary data.</text>
</comment>
<dbReference type="Pfam" id="PF00722">
    <property type="entry name" value="Glyco_hydro_16"/>
    <property type="match status" value="1"/>
</dbReference>
<dbReference type="InterPro" id="IPR044791">
    <property type="entry name" value="Beta-glucanase/XTH"/>
</dbReference>
<keyword evidence="3 4" id="KW-0326">Glycosidase</keyword>
<dbReference type="InterPro" id="IPR010713">
    <property type="entry name" value="XET_C"/>
</dbReference>
<dbReference type="SUPFAM" id="SSF49899">
    <property type="entry name" value="Concanavalin A-like lectins/glucanases"/>
    <property type="match status" value="1"/>
</dbReference>
<evidence type="ECO:0000259" key="6">
    <source>
        <dbReference type="Pfam" id="PF06955"/>
    </source>
</evidence>